<dbReference type="PROSITE" id="PS51257">
    <property type="entry name" value="PROKAR_LIPOPROTEIN"/>
    <property type="match status" value="1"/>
</dbReference>
<evidence type="ECO:0000313" key="2">
    <source>
        <dbReference type="EMBL" id="MCL1633061.1"/>
    </source>
</evidence>
<organism evidence="2 3">
    <name type="scientific">Luteimonas galliterrae</name>
    <dbReference type="NCBI Taxonomy" id="2940486"/>
    <lineage>
        <taxon>Bacteria</taxon>
        <taxon>Pseudomonadati</taxon>
        <taxon>Pseudomonadota</taxon>
        <taxon>Gammaproteobacteria</taxon>
        <taxon>Lysobacterales</taxon>
        <taxon>Lysobacteraceae</taxon>
        <taxon>Luteimonas</taxon>
    </lineage>
</organism>
<dbReference type="RefSeq" id="WP_249469646.1">
    <property type="nucleotide sequence ID" value="NZ_JAMBEP010000001.1"/>
</dbReference>
<protein>
    <submittedName>
        <fullName evidence="2">LEA type 2 family protein</fullName>
    </submittedName>
</protein>
<dbReference type="EMBL" id="JAMBEP010000001">
    <property type="protein sequence ID" value="MCL1633061.1"/>
    <property type="molecule type" value="Genomic_DNA"/>
</dbReference>
<keyword evidence="3" id="KW-1185">Reference proteome</keyword>
<dbReference type="Gene3D" id="2.60.40.1820">
    <property type="match status" value="1"/>
</dbReference>
<dbReference type="Proteomes" id="UP001431217">
    <property type="component" value="Unassembled WGS sequence"/>
</dbReference>
<reference evidence="2 3" key="1">
    <citation type="submission" date="2022-05" db="EMBL/GenBank/DDBJ databases">
        <title>Luteimonas sp. SX5, whole genome shotgun sequencing project.</title>
        <authorList>
            <person name="Zhao G."/>
            <person name="Shen L."/>
        </authorList>
    </citation>
    <scope>NUCLEOTIDE SEQUENCE [LARGE SCALE GENOMIC DNA]</scope>
    <source>
        <strain evidence="2 3">SX5</strain>
    </source>
</reference>
<name>A0ABT0MDV7_9GAMM</name>
<accession>A0ABT0MDV7</accession>
<proteinExistence type="predicted"/>
<evidence type="ECO:0000256" key="1">
    <source>
        <dbReference type="SAM" id="MobiDB-lite"/>
    </source>
</evidence>
<feature type="region of interest" description="Disordered" evidence="1">
    <location>
        <begin position="128"/>
        <end position="159"/>
    </location>
</feature>
<sequence length="159" mass="16458">MGRFKTLILMAATAFLLASCGGGGMVRRVSEPAAGIQQLTVRADGSWSVDVRINNFSSIPMRFDAISLAMSLGSEQAGTLQGNAGISIGPESADVVTLTHSPTPAARIAMADALAGQRSIGYALKGTVNATPEEGNPREYPIERTSSLSPVPGLPGVMR</sequence>
<evidence type="ECO:0000313" key="3">
    <source>
        <dbReference type="Proteomes" id="UP001431217"/>
    </source>
</evidence>
<comment type="caution">
    <text evidence="2">The sequence shown here is derived from an EMBL/GenBank/DDBJ whole genome shotgun (WGS) entry which is preliminary data.</text>
</comment>
<dbReference type="SUPFAM" id="SSF117070">
    <property type="entry name" value="LEA14-like"/>
    <property type="match status" value="1"/>
</dbReference>
<gene>
    <name evidence="2" type="ORF">M2650_00145</name>
</gene>